<evidence type="ECO:0000313" key="2">
    <source>
        <dbReference type="EMBL" id="OQR89165.1"/>
    </source>
</evidence>
<dbReference type="InterPro" id="IPR001128">
    <property type="entry name" value="Cyt_P450"/>
</dbReference>
<evidence type="ECO:0008006" key="4">
    <source>
        <dbReference type="Google" id="ProtNLM"/>
    </source>
</evidence>
<dbReference type="GO" id="GO:0016705">
    <property type="term" value="F:oxidoreductase activity, acting on paired donors, with incorporation or reduction of molecular oxygen"/>
    <property type="evidence" value="ECO:0007669"/>
    <property type="project" value="InterPro"/>
</dbReference>
<feature type="chain" id="PRO_5012461349" description="Cytochrome P450" evidence="1">
    <location>
        <begin position="20"/>
        <end position="158"/>
    </location>
</feature>
<sequence>MINIVSVIVLLCLAGIAYLFPLNKLPGPPHHQAYLLANCEPQRSSVLSWDNKNPYPGIHLKWLKQYGSAYHTHVLGIQRLTIADPDAIKCYGNKCQKLPSAQGSHSLGASFTAGYGVLGTEDPVHASQRKLFNPHFSSAKFREFVDVFEINANKLAEN</sequence>
<accession>A0A1V9YTS0</accession>
<evidence type="ECO:0000256" key="1">
    <source>
        <dbReference type="SAM" id="SignalP"/>
    </source>
</evidence>
<keyword evidence="1" id="KW-0732">Signal</keyword>
<dbReference type="Proteomes" id="UP000243217">
    <property type="component" value="Unassembled WGS sequence"/>
</dbReference>
<organism evidence="2 3">
    <name type="scientific">Thraustotheca clavata</name>
    <dbReference type="NCBI Taxonomy" id="74557"/>
    <lineage>
        <taxon>Eukaryota</taxon>
        <taxon>Sar</taxon>
        <taxon>Stramenopiles</taxon>
        <taxon>Oomycota</taxon>
        <taxon>Saprolegniomycetes</taxon>
        <taxon>Saprolegniales</taxon>
        <taxon>Achlyaceae</taxon>
        <taxon>Thraustotheca</taxon>
    </lineage>
</organism>
<dbReference type="GO" id="GO:0005506">
    <property type="term" value="F:iron ion binding"/>
    <property type="evidence" value="ECO:0007669"/>
    <property type="project" value="InterPro"/>
</dbReference>
<name>A0A1V9YTS0_9STRA</name>
<dbReference type="Pfam" id="PF00067">
    <property type="entry name" value="p450"/>
    <property type="match status" value="1"/>
</dbReference>
<gene>
    <name evidence="2" type="ORF">THRCLA_09887</name>
</gene>
<proteinExistence type="predicted"/>
<dbReference type="SUPFAM" id="SSF48264">
    <property type="entry name" value="Cytochrome P450"/>
    <property type="match status" value="1"/>
</dbReference>
<dbReference type="Gene3D" id="1.10.630.10">
    <property type="entry name" value="Cytochrome P450"/>
    <property type="match status" value="1"/>
</dbReference>
<dbReference type="EMBL" id="JNBS01002835">
    <property type="protein sequence ID" value="OQR89165.1"/>
    <property type="molecule type" value="Genomic_DNA"/>
</dbReference>
<dbReference type="AlphaFoldDB" id="A0A1V9YTS0"/>
<protein>
    <recommendedName>
        <fullName evidence="4">Cytochrome P450</fullName>
    </recommendedName>
</protein>
<dbReference type="InterPro" id="IPR036396">
    <property type="entry name" value="Cyt_P450_sf"/>
</dbReference>
<dbReference type="GO" id="GO:0004497">
    <property type="term" value="F:monooxygenase activity"/>
    <property type="evidence" value="ECO:0007669"/>
    <property type="project" value="InterPro"/>
</dbReference>
<comment type="caution">
    <text evidence="2">The sequence shown here is derived from an EMBL/GenBank/DDBJ whole genome shotgun (WGS) entry which is preliminary data.</text>
</comment>
<evidence type="ECO:0000313" key="3">
    <source>
        <dbReference type="Proteomes" id="UP000243217"/>
    </source>
</evidence>
<keyword evidence="3" id="KW-1185">Reference proteome</keyword>
<feature type="signal peptide" evidence="1">
    <location>
        <begin position="1"/>
        <end position="19"/>
    </location>
</feature>
<dbReference type="GO" id="GO:0020037">
    <property type="term" value="F:heme binding"/>
    <property type="evidence" value="ECO:0007669"/>
    <property type="project" value="InterPro"/>
</dbReference>
<reference evidence="2 3" key="1">
    <citation type="journal article" date="2014" name="Genome Biol. Evol.">
        <title>The secreted proteins of Achlya hypogyna and Thraustotheca clavata identify the ancestral oomycete secretome and reveal gene acquisitions by horizontal gene transfer.</title>
        <authorList>
            <person name="Misner I."/>
            <person name="Blouin N."/>
            <person name="Leonard G."/>
            <person name="Richards T.A."/>
            <person name="Lane C.E."/>
        </authorList>
    </citation>
    <scope>NUCLEOTIDE SEQUENCE [LARGE SCALE GENOMIC DNA]</scope>
    <source>
        <strain evidence="2 3">ATCC 34112</strain>
    </source>
</reference>